<dbReference type="AlphaFoldDB" id="A0A168QCJ4"/>
<organism evidence="4 5">
    <name type="scientific">Paenibacillus antarcticus</name>
    <dbReference type="NCBI Taxonomy" id="253703"/>
    <lineage>
        <taxon>Bacteria</taxon>
        <taxon>Bacillati</taxon>
        <taxon>Bacillota</taxon>
        <taxon>Bacilli</taxon>
        <taxon>Bacillales</taxon>
        <taxon>Paenibacillaceae</taxon>
        <taxon>Paenibacillus</taxon>
    </lineage>
</organism>
<keyword evidence="5" id="KW-1185">Reference proteome</keyword>
<comment type="caution">
    <text evidence="4">The sequence shown here is derived from an EMBL/GenBank/DDBJ whole genome shotgun (WGS) entry which is preliminary data.</text>
</comment>
<evidence type="ECO:0000313" key="4">
    <source>
        <dbReference type="EMBL" id="OAB47633.1"/>
    </source>
</evidence>
<evidence type="ECO:0000259" key="3">
    <source>
        <dbReference type="PROSITE" id="PS50977"/>
    </source>
</evidence>
<dbReference type="GO" id="GO:0045892">
    <property type="term" value="P:negative regulation of DNA-templated transcription"/>
    <property type="evidence" value="ECO:0007669"/>
    <property type="project" value="InterPro"/>
</dbReference>
<protein>
    <submittedName>
        <fullName evidence="4">TetR family transcriptional regulator</fullName>
    </submittedName>
</protein>
<dbReference type="InterPro" id="IPR023772">
    <property type="entry name" value="DNA-bd_HTH_TetR-type_CS"/>
</dbReference>
<dbReference type="Proteomes" id="UP000077355">
    <property type="component" value="Unassembled WGS sequence"/>
</dbReference>
<feature type="DNA-binding region" description="H-T-H motif" evidence="2">
    <location>
        <begin position="32"/>
        <end position="51"/>
    </location>
</feature>
<dbReference type="InterPro" id="IPR001647">
    <property type="entry name" value="HTH_TetR"/>
</dbReference>
<dbReference type="InterPro" id="IPR009057">
    <property type="entry name" value="Homeodomain-like_sf"/>
</dbReference>
<dbReference type="PRINTS" id="PR00455">
    <property type="entry name" value="HTHTETR"/>
</dbReference>
<dbReference type="GO" id="GO:0003677">
    <property type="term" value="F:DNA binding"/>
    <property type="evidence" value="ECO:0007669"/>
    <property type="project" value="UniProtKB-UniRule"/>
</dbReference>
<dbReference type="Gene3D" id="1.10.10.60">
    <property type="entry name" value="Homeodomain-like"/>
    <property type="match status" value="1"/>
</dbReference>
<dbReference type="PROSITE" id="PS50977">
    <property type="entry name" value="HTH_TETR_2"/>
    <property type="match status" value="1"/>
</dbReference>
<feature type="domain" description="HTH tetR-type" evidence="3">
    <location>
        <begin position="9"/>
        <end position="69"/>
    </location>
</feature>
<dbReference type="OrthoDB" id="9785164at2"/>
<evidence type="ECO:0000256" key="1">
    <source>
        <dbReference type="ARBA" id="ARBA00023125"/>
    </source>
</evidence>
<dbReference type="SUPFAM" id="SSF48498">
    <property type="entry name" value="Tetracyclin repressor-like, C-terminal domain"/>
    <property type="match status" value="1"/>
</dbReference>
<dbReference type="EMBL" id="LVJI01000006">
    <property type="protein sequence ID" value="OAB47633.1"/>
    <property type="molecule type" value="Genomic_DNA"/>
</dbReference>
<dbReference type="Pfam" id="PF00440">
    <property type="entry name" value="TetR_N"/>
    <property type="match status" value="1"/>
</dbReference>
<dbReference type="PANTHER" id="PTHR43479">
    <property type="entry name" value="ACREF/ENVCD OPERON REPRESSOR-RELATED"/>
    <property type="match status" value="1"/>
</dbReference>
<dbReference type="Gene3D" id="1.10.357.10">
    <property type="entry name" value="Tetracycline Repressor, domain 2"/>
    <property type="match status" value="1"/>
</dbReference>
<evidence type="ECO:0000313" key="5">
    <source>
        <dbReference type="Proteomes" id="UP000077355"/>
    </source>
</evidence>
<proteinExistence type="predicted"/>
<sequence length="200" mass="23055">MNKKQQASELTRRRIVESARHVFIQKGYAATSIEDLAAATGSSKGNIYYHFKSKEGLMLFLLQEWEREWEEQWSELEPLYATFTDKMYGIADYLVKNGFNHPLTKVANEFYSNKWVKDDIQEQISQIMLARVKFNEILLQEGVNQGDFVLGPDEINILAIIFEGLLNGLGEMTQNTNLDQALKIYKKSIDVFLYGIAKRS</sequence>
<keyword evidence="1 2" id="KW-0238">DNA-binding</keyword>
<dbReference type="PROSITE" id="PS01081">
    <property type="entry name" value="HTH_TETR_1"/>
    <property type="match status" value="1"/>
</dbReference>
<name>A0A168QCJ4_9BACL</name>
<accession>A0A168QCJ4</accession>
<reference evidence="4 5" key="1">
    <citation type="submission" date="2016-03" db="EMBL/GenBank/DDBJ databases">
        <title>Draft genome sequence of Paenibacillus antarcticus CECT 5836.</title>
        <authorList>
            <person name="Shin S.-K."/>
            <person name="Yi H."/>
        </authorList>
    </citation>
    <scope>NUCLEOTIDE SEQUENCE [LARGE SCALE GENOMIC DNA]</scope>
    <source>
        <strain evidence="4 5">CECT 5836</strain>
    </source>
</reference>
<dbReference type="InterPro" id="IPR013571">
    <property type="entry name" value="Tscrpt_reg_QacR_C"/>
</dbReference>
<evidence type="ECO:0000256" key="2">
    <source>
        <dbReference type="PROSITE-ProRule" id="PRU00335"/>
    </source>
</evidence>
<dbReference type="PANTHER" id="PTHR43479:SF11">
    <property type="entry name" value="ACREF_ENVCD OPERON REPRESSOR-RELATED"/>
    <property type="match status" value="1"/>
</dbReference>
<dbReference type="InterPro" id="IPR036271">
    <property type="entry name" value="Tet_transcr_reg_TetR-rel_C_sf"/>
</dbReference>
<dbReference type="GO" id="GO:0003700">
    <property type="term" value="F:DNA-binding transcription factor activity"/>
    <property type="evidence" value="ECO:0007669"/>
    <property type="project" value="InterPro"/>
</dbReference>
<dbReference type="Pfam" id="PF08360">
    <property type="entry name" value="TetR_C_5"/>
    <property type="match status" value="1"/>
</dbReference>
<gene>
    <name evidence="4" type="ORF">PBAT_05310</name>
</gene>
<dbReference type="InterPro" id="IPR050624">
    <property type="entry name" value="HTH-type_Tx_Regulator"/>
</dbReference>
<dbReference type="SUPFAM" id="SSF46689">
    <property type="entry name" value="Homeodomain-like"/>
    <property type="match status" value="1"/>
</dbReference>